<dbReference type="Proteomes" id="UP000576393">
    <property type="component" value="Unassembled WGS sequence"/>
</dbReference>
<dbReference type="InterPro" id="IPR049803">
    <property type="entry name" value="RiPP_thiocil-like"/>
</dbReference>
<keyword evidence="3" id="KW-1185">Reference proteome</keyword>
<protein>
    <recommendedName>
        <fullName evidence="4">Thiocillin family RiPP</fullName>
    </recommendedName>
</protein>
<dbReference type="NCBIfam" id="NF033482">
    <property type="entry name" value="RiPP_thiocil"/>
    <property type="match status" value="1"/>
</dbReference>
<reference evidence="2 3" key="1">
    <citation type="submission" date="2020-07" db="EMBL/GenBank/DDBJ databases">
        <title>Sequencing the genomes of 1000 actinobacteria strains.</title>
        <authorList>
            <person name="Klenk H.-P."/>
        </authorList>
    </citation>
    <scope>NUCLEOTIDE SEQUENCE [LARGE SCALE GENOMIC DNA]</scope>
    <source>
        <strain evidence="2 3">DSM 45763</strain>
    </source>
</reference>
<gene>
    <name evidence="2" type="ORF">HDA43_002248</name>
</gene>
<dbReference type="RefSeq" id="WP_179819644.1">
    <property type="nucleotide sequence ID" value="NZ_JACCCO010000001.1"/>
</dbReference>
<feature type="region of interest" description="Disordered" evidence="1">
    <location>
        <begin position="40"/>
        <end position="60"/>
    </location>
</feature>
<dbReference type="AlphaFoldDB" id="A0A852UV21"/>
<organism evidence="2 3">
    <name type="scientific">Streptosporangium sandarakinum</name>
    <dbReference type="NCBI Taxonomy" id="1260955"/>
    <lineage>
        <taxon>Bacteria</taxon>
        <taxon>Bacillati</taxon>
        <taxon>Actinomycetota</taxon>
        <taxon>Actinomycetes</taxon>
        <taxon>Streptosporangiales</taxon>
        <taxon>Streptosporangiaceae</taxon>
        <taxon>Streptosporangium</taxon>
    </lineage>
</organism>
<evidence type="ECO:0000313" key="2">
    <source>
        <dbReference type="EMBL" id="NYF40089.1"/>
    </source>
</evidence>
<evidence type="ECO:0008006" key="4">
    <source>
        <dbReference type="Google" id="ProtNLM"/>
    </source>
</evidence>
<dbReference type="EMBL" id="JACCCO010000001">
    <property type="protein sequence ID" value="NYF40089.1"/>
    <property type="molecule type" value="Genomic_DNA"/>
</dbReference>
<accession>A0A852UV21</accession>
<name>A0A852UV21_9ACTN</name>
<sequence length="60" mass="5962">MGDAKKNEPVDLYAEDLTDVEAEDLPGETALASLSSLTTAGSASCPASSASSLTTAGTWG</sequence>
<evidence type="ECO:0000256" key="1">
    <source>
        <dbReference type="SAM" id="MobiDB-lite"/>
    </source>
</evidence>
<evidence type="ECO:0000313" key="3">
    <source>
        <dbReference type="Proteomes" id="UP000576393"/>
    </source>
</evidence>
<comment type="caution">
    <text evidence="2">The sequence shown here is derived from an EMBL/GenBank/DDBJ whole genome shotgun (WGS) entry which is preliminary data.</text>
</comment>
<proteinExistence type="predicted"/>